<dbReference type="EC" id="3.4.19.12" evidence="2"/>
<evidence type="ECO:0000256" key="3">
    <source>
        <dbReference type="SAM" id="MobiDB-lite"/>
    </source>
</evidence>
<dbReference type="GO" id="GO:0006508">
    <property type="term" value="P:proteolysis"/>
    <property type="evidence" value="ECO:0007669"/>
    <property type="project" value="UniProtKB-KW"/>
</dbReference>
<dbReference type="InterPro" id="IPR018200">
    <property type="entry name" value="USP_CS"/>
</dbReference>
<feature type="domain" description="USP" evidence="4">
    <location>
        <begin position="364"/>
        <end position="714"/>
    </location>
</feature>
<evidence type="ECO:0000256" key="2">
    <source>
        <dbReference type="RuleBase" id="RU366025"/>
    </source>
</evidence>
<keyword evidence="2" id="KW-0645">Protease</keyword>
<evidence type="ECO:0000313" key="6">
    <source>
        <dbReference type="Proteomes" id="UP000762676"/>
    </source>
</evidence>
<feature type="compositionally biased region" description="Low complexity" evidence="3">
    <location>
        <begin position="299"/>
        <end position="344"/>
    </location>
</feature>
<feature type="region of interest" description="Disordered" evidence="3">
    <location>
        <begin position="299"/>
        <end position="345"/>
    </location>
</feature>
<evidence type="ECO:0000313" key="5">
    <source>
        <dbReference type="EMBL" id="GFS20656.1"/>
    </source>
</evidence>
<accession>A0AAV4JE88</accession>
<sequence length="715" mass="78059">MPVSSTTSRYGGFSTTYSTSFGSSAASIPRASSGGKSGLTNGYSHTSNYRSRALPSGPGPLDPQGRKLSSYNVGGGNSSPANYEVRRNRTPNRVGPLKADHTTSFAVGVGSTSSSRYLSDHGRAGGYTSGSNYRSTSTLSRPLAPTYRRTSTSSNGAYGYETGGRGDDIEATLRPLSGIRPRKSSSLADLSNLSINSNTSSNRNRPAAEGTDRLYNDRTYGVGERAAGSSSRNSGGYHDDIFGPGRTSGLGGGGASYLDRERPDGTSRVRYTPSMSRETSPTNPVALRRGVAAVLAGEAGESPTKSSMSNQSSSSSVSNGSSCSHQHSHSSRSGSSGMDSPSASHAAPSRYYAVNVKYKYGGKVGLRNLGNTCFMNSVLQCLSNTRQLLDYCLDEKYHSEINTTTSNMKGSLFKAYAQLMQSMWREKSETSVSPNAFKTQIQKFAPRFMGYAQQDSQEFLRYLLEGLHEDVNRVTKKTAPIILDDDALDKKRLGLDKKSDSGKAQDYWKAYLNRDNSLIVDIFVGQLKSELHFSPCRHRSVTFDPFWDLSLSIPKASGLDNRSEVNLEDCIKLFMKEEELAAEERPMCAKCKTRQSCTKSFSIQRFPQILVLHLKRFSQERFGRKLSTLVDFPPNKLDLTEYAAESSGQGSRPVLYDLYAVSNHSGSTSSGHYTAYCKNPYSSDWSFFNDARVSNTMSNQVVSSEAYVLFYELRS</sequence>
<protein>
    <recommendedName>
        <fullName evidence="2">Ubiquitin carboxyl-terminal hydrolase</fullName>
        <ecNumber evidence="2">3.4.19.12</ecNumber>
    </recommendedName>
</protein>
<evidence type="ECO:0000259" key="4">
    <source>
        <dbReference type="PROSITE" id="PS50235"/>
    </source>
</evidence>
<feature type="compositionally biased region" description="Polar residues" evidence="3">
    <location>
        <begin position="273"/>
        <end position="283"/>
    </location>
</feature>
<dbReference type="GO" id="GO:0016579">
    <property type="term" value="P:protein deubiquitination"/>
    <property type="evidence" value="ECO:0007669"/>
    <property type="project" value="InterPro"/>
</dbReference>
<keyword evidence="2" id="KW-0788">Thiol protease</keyword>
<feature type="compositionally biased region" description="Basic and acidic residues" evidence="3">
    <location>
        <begin position="258"/>
        <end position="267"/>
    </location>
</feature>
<comment type="caution">
    <text evidence="5">The sequence shown here is derived from an EMBL/GenBank/DDBJ whole genome shotgun (WGS) entry which is preliminary data.</text>
</comment>
<proteinExistence type="inferred from homology"/>
<gene>
    <name evidence="5" type="ORF">ElyMa_006904800</name>
</gene>
<feature type="compositionally biased region" description="Low complexity" evidence="3">
    <location>
        <begin position="223"/>
        <end position="236"/>
    </location>
</feature>
<feature type="compositionally biased region" description="Polar residues" evidence="3">
    <location>
        <begin position="38"/>
        <end position="50"/>
    </location>
</feature>
<dbReference type="Gene3D" id="3.90.70.10">
    <property type="entry name" value="Cysteine proteinases"/>
    <property type="match status" value="1"/>
</dbReference>
<dbReference type="InterPro" id="IPR001394">
    <property type="entry name" value="Peptidase_C19_UCH"/>
</dbReference>
<dbReference type="PROSITE" id="PS50235">
    <property type="entry name" value="USP_3"/>
    <property type="match status" value="1"/>
</dbReference>
<dbReference type="EMBL" id="BMAT01013804">
    <property type="protein sequence ID" value="GFS20656.1"/>
    <property type="molecule type" value="Genomic_DNA"/>
</dbReference>
<evidence type="ECO:0000256" key="1">
    <source>
        <dbReference type="ARBA" id="ARBA00000707"/>
    </source>
</evidence>
<reference evidence="5 6" key="1">
    <citation type="journal article" date="2021" name="Elife">
        <title>Chloroplast acquisition without the gene transfer in kleptoplastic sea slugs, Plakobranchus ocellatus.</title>
        <authorList>
            <person name="Maeda T."/>
            <person name="Takahashi S."/>
            <person name="Yoshida T."/>
            <person name="Shimamura S."/>
            <person name="Takaki Y."/>
            <person name="Nagai Y."/>
            <person name="Toyoda A."/>
            <person name="Suzuki Y."/>
            <person name="Arimoto A."/>
            <person name="Ishii H."/>
            <person name="Satoh N."/>
            <person name="Nishiyama T."/>
            <person name="Hasebe M."/>
            <person name="Maruyama T."/>
            <person name="Minagawa J."/>
            <person name="Obokata J."/>
            <person name="Shigenobu S."/>
        </authorList>
    </citation>
    <scope>NUCLEOTIDE SEQUENCE [LARGE SCALE GENOMIC DNA]</scope>
</reference>
<dbReference type="InterPro" id="IPR038765">
    <property type="entry name" value="Papain-like_cys_pep_sf"/>
</dbReference>
<dbReference type="GO" id="GO:0004843">
    <property type="term" value="F:cysteine-type deubiquitinase activity"/>
    <property type="evidence" value="ECO:0007669"/>
    <property type="project" value="UniProtKB-UniRule"/>
</dbReference>
<dbReference type="PROSITE" id="PS00973">
    <property type="entry name" value="USP_2"/>
    <property type="match status" value="1"/>
</dbReference>
<feature type="compositionally biased region" description="Low complexity" evidence="3">
    <location>
        <begin position="190"/>
        <end position="205"/>
    </location>
</feature>
<dbReference type="SUPFAM" id="SSF54001">
    <property type="entry name" value="Cysteine proteinases"/>
    <property type="match status" value="1"/>
</dbReference>
<dbReference type="AlphaFoldDB" id="A0AAV4JE88"/>
<dbReference type="InterPro" id="IPR028889">
    <property type="entry name" value="USP"/>
</dbReference>
<dbReference type="PANTHER" id="PTHR21646:SF23">
    <property type="entry name" value="UBIQUITIN CARBOXYL-TERMINAL HYDROLASE USP2"/>
    <property type="match status" value="1"/>
</dbReference>
<feature type="compositionally biased region" description="Gly residues" evidence="3">
    <location>
        <begin position="246"/>
        <end position="255"/>
    </location>
</feature>
<dbReference type="Proteomes" id="UP000762676">
    <property type="component" value="Unassembled WGS sequence"/>
</dbReference>
<dbReference type="CDD" id="cd02674">
    <property type="entry name" value="Peptidase_C19R"/>
    <property type="match status" value="1"/>
</dbReference>
<organism evidence="5 6">
    <name type="scientific">Elysia marginata</name>
    <dbReference type="NCBI Taxonomy" id="1093978"/>
    <lineage>
        <taxon>Eukaryota</taxon>
        <taxon>Metazoa</taxon>
        <taxon>Spiralia</taxon>
        <taxon>Lophotrochozoa</taxon>
        <taxon>Mollusca</taxon>
        <taxon>Gastropoda</taxon>
        <taxon>Heterobranchia</taxon>
        <taxon>Euthyneura</taxon>
        <taxon>Panpulmonata</taxon>
        <taxon>Sacoglossa</taxon>
        <taxon>Placobranchoidea</taxon>
        <taxon>Plakobranchidae</taxon>
        <taxon>Elysia</taxon>
    </lineage>
</organism>
<dbReference type="FunFam" id="3.90.70.10:FF:000083">
    <property type="entry name" value="Uncharacterized protein, isoform B"/>
    <property type="match status" value="1"/>
</dbReference>
<keyword evidence="6" id="KW-1185">Reference proteome</keyword>
<comment type="similarity">
    <text evidence="2">Belongs to the peptidase C19 family.</text>
</comment>
<name>A0AAV4JE88_9GAST</name>
<dbReference type="PANTHER" id="PTHR21646">
    <property type="entry name" value="UBIQUITIN CARBOXYL-TERMINAL HYDROLASE"/>
    <property type="match status" value="1"/>
</dbReference>
<comment type="catalytic activity">
    <reaction evidence="1 2">
        <text>Thiol-dependent hydrolysis of ester, thioester, amide, peptide and isopeptide bonds formed by the C-terminal Gly of ubiquitin (a 76-residue protein attached to proteins as an intracellular targeting signal).</text>
        <dbReference type="EC" id="3.4.19.12"/>
    </reaction>
</comment>
<keyword evidence="2 5" id="KW-0378">Hydrolase</keyword>
<dbReference type="Pfam" id="PF00443">
    <property type="entry name" value="UCH"/>
    <property type="match status" value="1"/>
</dbReference>
<dbReference type="PROSITE" id="PS00972">
    <property type="entry name" value="USP_1"/>
    <property type="match status" value="1"/>
</dbReference>
<dbReference type="InterPro" id="IPR050185">
    <property type="entry name" value="Ub_carboxyl-term_hydrolase"/>
</dbReference>
<keyword evidence="2" id="KW-0833">Ubl conjugation pathway</keyword>
<feature type="region of interest" description="Disordered" evidence="3">
    <location>
        <begin position="21"/>
        <end position="287"/>
    </location>
</feature>
<feature type="compositionally biased region" description="Polar residues" evidence="3">
    <location>
        <begin position="129"/>
        <end position="140"/>
    </location>
</feature>
<feature type="compositionally biased region" description="Polar residues" evidence="3">
    <location>
        <begin position="102"/>
        <end position="117"/>
    </location>
</feature>